<keyword evidence="1" id="KW-0472">Membrane</keyword>
<reference evidence="3" key="1">
    <citation type="submission" date="2016-11" db="EMBL/GenBank/DDBJ databases">
        <authorList>
            <person name="Varghese N."/>
            <person name="Submissions S."/>
        </authorList>
    </citation>
    <scope>NUCLEOTIDE SEQUENCE [LARGE SCALE GENOMIC DNA]</scope>
    <source>
        <strain evidence="3">DSM 19978</strain>
    </source>
</reference>
<feature type="transmembrane region" description="Helical" evidence="1">
    <location>
        <begin position="291"/>
        <end position="309"/>
    </location>
</feature>
<feature type="transmembrane region" description="Helical" evidence="1">
    <location>
        <begin position="104"/>
        <end position="124"/>
    </location>
</feature>
<feature type="transmembrane region" description="Helical" evidence="1">
    <location>
        <begin position="242"/>
        <end position="259"/>
    </location>
</feature>
<dbReference type="Proteomes" id="UP000184516">
    <property type="component" value="Unassembled WGS sequence"/>
</dbReference>
<feature type="transmembrane region" description="Helical" evidence="1">
    <location>
        <begin position="44"/>
        <end position="64"/>
    </location>
</feature>
<feature type="transmembrane region" description="Helical" evidence="1">
    <location>
        <begin position="217"/>
        <end position="236"/>
    </location>
</feature>
<dbReference type="EMBL" id="FQWB01000003">
    <property type="protein sequence ID" value="SHG31582.1"/>
    <property type="molecule type" value="Genomic_DNA"/>
</dbReference>
<dbReference type="STRING" id="468056.SAMN05443549_103231"/>
<feature type="transmembrane region" description="Helical" evidence="1">
    <location>
        <begin position="144"/>
        <end position="163"/>
    </location>
</feature>
<gene>
    <name evidence="2" type="ORF">SAMN05443549_103231</name>
</gene>
<accession>A0A1M5ITC3</accession>
<sequence length="475" mass="55340">MSKIITNPETNSFKKIRYFISKRLNSIASPGQIHQEWKEWEKNLFRFFFIFLILLSVPLDWNFFGDLFSINWIDFHFHDLFRLTKYQIQFIPQDKLPLYGIGSFANWGIAILISAIGAVIWAKLDTTRKQYVVLYYWLRVVVRYRLAVILVTYGFIKVFPLQMPYPSLSNLLTNYGDFFSWKIYFQTVGIAPKYETFLGFVEILAAFLLFNRKTATIGVGLIFGFIGNVAVVNGLYDVGELVNSSFIVLLATFLFAYDIPRLYNLLIQEVPTYANKLVPNFSDDFLRKTRLVLKSAFLVFVLLFGFKSYQNYANDPYKVPQTPGLEKAYGYYNVKDFILDNDTIPYSKTDANRWQDVVFEKWSTISIKINRPVKVDFSSGESASGKDIDRNYELVGLSGRHYFYYEIDTVKHTLALQNKNKNHRSEKLLLTYARPSDSTIVLSGTNENKQSIRVVLNKINKKYMMFEGRRKEVKL</sequence>
<keyword evidence="1" id="KW-1133">Transmembrane helix</keyword>
<evidence type="ECO:0000313" key="2">
    <source>
        <dbReference type="EMBL" id="SHG31582.1"/>
    </source>
</evidence>
<dbReference type="RefSeq" id="WP_211517985.1">
    <property type="nucleotide sequence ID" value="NZ_FQWB01000003.1"/>
</dbReference>
<evidence type="ECO:0008006" key="4">
    <source>
        <dbReference type="Google" id="ProtNLM"/>
    </source>
</evidence>
<dbReference type="AlphaFoldDB" id="A0A1M5ITC3"/>
<keyword evidence="1" id="KW-0812">Transmembrane</keyword>
<name>A0A1M5ITC3_9FLAO</name>
<evidence type="ECO:0000313" key="3">
    <source>
        <dbReference type="Proteomes" id="UP000184516"/>
    </source>
</evidence>
<organism evidence="2 3">
    <name type="scientific">Flavobacterium fluvii</name>
    <dbReference type="NCBI Taxonomy" id="468056"/>
    <lineage>
        <taxon>Bacteria</taxon>
        <taxon>Pseudomonadati</taxon>
        <taxon>Bacteroidota</taxon>
        <taxon>Flavobacteriia</taxon>
        <taxon>Flavobacteriales</taxon>
        <taxon>Flavobacteriaceae</taxon>
        <taxon>Flavobacterium</taxon>
    </lineage>
</organism>
<protein>
    <recommendedName>
        <fullName evidence="4">DoxX family protein</fullName>
    </recommendedName>
</protein>
<proteinExistence type="predicted"/>
<feature type="transmembrane region" description="Helical" evidence="1">
    <location>
        <begin position="183"/>
        <end position="210"/>
    </location>
</feature>
<keyword evidence="3" id="KW-1185">Reference proteome</keyword>
<evidence type="ECO:0000256" key="1">
    <source>
        <dbReference type="SAM" id="Phobius"/>
    </source>
</evidence>